<feature type="compositionally biased region" description="Polar residues" evidence="1">
    <location>
        <begin position="157"/>
        <end position="167"/>
    </location>
</feature>
<feature type="compositionally biased region" description="Polar residues" evidence="1">
    <location>
        <begin position="208"/>
        <end position="217"/>
    </location>
</feature>
<feature type="region of interest" description="Disordered" evidence="1">
    <location>
        <begin position="150"/>
        <end position="259"/>
    </location>
</feature>
<organism evidence="2">
    <name type="scientific">Pseudo-nitzschia australis</name>
    <dbReference type="NCBI Taxonomy" id="44445"/>
    <lineage>
        <taxon>Eukaryota</taxon>
        <taxon>Sar</taxon>
        <taxon>Stramenopiles</taxon>
        <taxon>Ochrophyta</taxon>
        <taxon>Bacillariophyta</taxon>
        <taxon>Bacillariophyceae</taxon>
        <taxon>Bacillariophycidae</taxon>
        <taxon>Bacillariales</taxon>
        <taxon>Bacillariaceae</taxon>
        <taxon>Pseudo-nitzschia</taxon>
    </lineage>
</organism>
<protein>
    <submittedName>
        <fullName evidence="2">Uncharacterized protein</fullName>
    </submittedName>
</protein>
<gene>
    <name evidence="2" type="ORF">PAUS00366_LOCUS12646</name>
</gene>
<proteinExistence type="predicted"/>
<feature type="compositionally biased region" description="Basic residues" evidence="1">
    <location>
        <begin position="245"/>
        <end position="259"/>
    </location>
</feature>
<name>A0A7S4AMP6_9STRA</name>
<dbReference type="AlphaFoldDB" id="A0A7S4AMP6"/>
<sequence length="259" mass="27985">MVSIISGDSRIECNTMIADENNANDDFGSLNSKGSYLQQQQAIPTCLHRIRSAGDKRKRRSQSYPPLLNFMTVLLVIAVTIGDGNALDAIGNDPEGIVREDNDGVYRYYPATTNAAPTSHIVQDVVVVHETDFYSPGGGYWHNNATELEDRADSGSEGIQGNQSAAPSNSNSGSNFGSSNGSNFSDDTKPRVDSWVHDAESTPVESDVASTTLQKRTQPPKAPKREHSSRAARPGSIRGGAGAQSHHRRRSRITKMGKI</sequence>
<reference evidence="2" key="1">
    <citation type="submission" date="2021-01" db="EMBL/GenBank/DDBJ databases">
        <authorList>
            <person name="Corre E."/>
            <person name="Pelletier E."/>
            <person name="Niang G."/>
            <person name="Scheremetjew M."/>
            <person name="Finn R."/>
            <person name="Kale V."/>
            <person name="Holt S."/>
            <person name="Cochrane G."/>
            <person name="Meng A."/>
            <person name="Brown T."/>
            <person name="Cohen L."/>
        </authorList>
    </citation>
    <scope>NUCLEOTIDE SEQUENCE</scope>
    <source>
        <strain evidence="2">10249 10 AB</strain>
    </source>
</reference>
<feature type="compositionally biased region" description="Basic and acidic residues" evidence="1">
    <location>
        <begin position="186"/>
        <end position="200"/>
    </location>
</feature>
<feature type="compositionally biased region" description="Low complexity" evidence="1">
    <location>
        <begin position="168"/>
        <end position="185"/>
    </location>
</feature>
<evidence type="ECO:0000256" key="1">
    <source>
        <dbReference type="SAM" id="MobiDB-lite"/>
    </source>
</evidence>
<accession>A0A7S4AMP6</accession>
<evidence type="ECO:0000313" key="2">
    <source>
        <dbReference type="EMBL" id="CAE0719892.1"/>
    </source>
</evidence>
<dbReference type="EMBL" id="HBIX01017550">
    <property type="protein sequence ID" value="CAE0719892.1"/>
    <property type="molecule type" value="Transcribed_RNA"/>
</dbReference>